<keyword evidence="3" id="KW-1185">Reference proteome</keyword>
<evidence type="ECO:0000313" key="3">
    <source>
        <dbReference type="Proteomes" id="UP000541558"/>
    </source>
</evidence>
<proteinExistence type="predicted"/>
<evidence type="ECO:0000256" key="1">
    <source>
        <dbReference type="SAM" id="Phobius"/>
    </source>
</evidence>
<dbReference type="Proteomes" id="UP000541558">
    <property type="component" value="Unassembled WGS sequence"/>
</dbReference>
<dbReference type="OrthoDB" id="10320050at2759"/>
<dbReference type="AlphaFoldDB" id="A0A8H5EWJ4"/>
<reference evidence="2 3" key="1">
    <citation type="journal article" date="2020" name="ISME J.">
        <title>Uncovering the hidden diversity of litter-decomposition mechanisms in mushroom-forming fungi.</title>
        <authorList>
            <person name="Floudas D."/>
            <person name="Bentzer J."/>
            <person name="Ahren D."/>
            <person name="Johansson T."/>
            <person name="Persson P."/>
            <person name="Tunlid A."/>
        </authorList>
    </citation>
    <scope>NUCLEOTIDE SEQUENCE [LARGE SCALE GENOMIC DNA]</scope>
    <source>
        <strain evidence="2 3">CBS 175.51</strain>
    </source>
</reference>
<gene>
    <name evidence="2" type="ORF">D9611_007163</name>
</gene>
<organism evidence="2 3">
    <name type="scientific">Ephemerocybe angulata</name>
    <dbReference type="NCBI Taxonomy" id="980116"/>
    <lineage>
        <taxon>Eukaryota</taxon>
        <taxon>Fungi</taxon>
        <taxon>Dikarya</taxon>
        <taxon>Basidiomycota</taxon>
        <taxon>Agaricomycotina</taxon>
        <taxon>Agaricomycetes</taxon>
        <taxon>Agaricomycetidae</taxon>
        <taxon>Agaricales</taxon>
        <taxon>Agaricineae</taxon>
        <taxon>Psathyrellaceae</taxon>
        <taxon>Ephemerocybe</taxon>
    </lineage>
</organism>
<comment type="caution">
    <text evidence="2">The sequence shown here is derived from an EMBL/GenBank/DDBJ whole genome shotgun (WGS) entry which is preliminary data.</text>
</comment>
<sequence>MAGFMPHRNMGVRLMGALAVAGGFLYYAKHRIAVQRKAELDQHRSGGQRCIVAMSNVRLVRMGKVDDSVSDSGLSTPYEGLTVG</sequence>
<keyword evidence="1" id="KW-0472">Membrane</keyword>
<dbReference type="EMBL" id="JAACJK010000221">
    <property type="protein sequence ID" value="KAF5314623.1"/>
    <property type="molecule type" value="Genomic_DNA"/>
</dbReference>
<protein>
    <submittedName>
        <fullName evidence="2">Uncharacterized protein</fullName>
    </submittedName>
</protein>
<name>A0A8H5EWJ4_9AGAR</name>
<feature type="transmembrane region" description="Helical" evidence="1">
    <location>
        <begin position="12"/>
        <end position="28"/>
    </location>
</feature>
<accession>A0A8H5EWJ4</accession>
<keyword evidence="1" id="KW-0812">Transmembrane</keyword>
<keyword evidence="1" id="KW-1133">Transmembrane helix</keyword>
<evidence type="ECO:0000313" key="2">
    <source>
        <dbReference type="EMBL" id="KAF5314623.1"/>
    </source>
</evidence>